<reference evidence="3 4" key="1">
    <citation type="submission" date="2019-02" db="EMBL/GenBank/DDBJ databases">
        <title>WGS of Pseudoxanthomonas species novum from clinical isolates.</title>
        <authorList>
            <person name="Bernier A.-M."/>
            <person name="Bernard K."/>
            <person name="Vachon A."/>
        </authorList>
    </citation>
    <scope>NUCLEOTIDE SEQUENCE [LARGE SCALE GENOMIC DNA]</scope>
    <source>
        <strain evidence="3 4">NML171202</strain>
    </source>
</reference>
<evidence type="ECO:0000256" key="1">
    <source>
        <dbReference type="SAM" id="SignalP"/>
    </source>
</evidence>
<organism evidence="3 4">
    <name type="scientific">Pseudoxanthomonas winnipegensis</name>
    <dbReference type="NCBI Taxonomy" id="2480810"/>
    <lineage>
        <taxon>Bacteria</taxon>
        <taxon>Pseudomonadati</taxon>
        <taxon>Pseudomonadota</taxon>
        <taxon>Gammaproteobacteria</taxon>
        <taxon>Lysobacterales</taxon>
        <taxon>Lysobacteraceae</taxon>
        <taxon>Pseudoxanthomonas</taxon>
    </lineage>
</organism>
<name>A0A4Q8LL54_9GAMM</name>
<evidence type="ECO:0000259" key="2">
    <source>
        <dbReference type="Pfam" id="PF13449"/>
    </source>
</evidence>
<feature type="chain" id="PRO_5020267695" evidence="1">
    <location>
        <begin position="24"/>
        <end position="500"/>
    </location>
</feature>
<dbReference type="RefSeq" id="WP_130516948.1">
    <property type="nucleotide sequence ID" value="NZ_SHMA01000003.1"/>
</dbReference>
<dbReference type="InterPro" id="IPR027372">
    <property type="entry name" value="Phytase-like_dom"/>
</dbReference>
<accession>A0A4Q8LL54</accession>
<comment type="caution">
    <text evidence="3">The sequence shown here is derived from an EMBL/GenBank/DDBJ whole genome shotgun (WGS) entry which is preliminary data.</text>
</comment>
<dbReference type="SUPFAM" id="SSF63829">
    <property type="entry name" value="Calcium-dependent phosphotriesterase"/>
    <property type="match status" value="1"/>
</dbReference>
<protein>
    <submittedName>
        <fullName evidence="3">Esterase-like activity of phytase family protein</fullName>
    </submittedName>
</protein>
<keyword evidence="1" id="KW-0732">Signal</keyword>
<feature type="domain" description="Phytase-like" evidence="2">
    <location>
        <begin position="82"/>
        <end position="458"/>
    </location>
</feature>
<dbReference type="EMBL" id="SHMB01000002">
    <property type="protein sequence ID" value="TAA31238.1"/>
    <property type="molecule type" value="Genomic_DNA"/>
</dbReference>
<evidence type="ECO:0000313" key="3">
    <source>
        <dbReference type="EMBL" id="TAA31238.1"/>
    </source>
</evidence>
<dbReference type="AlphaFoldDB" id="A0A4Q8LL54"/>
<evidence type="ECO:0000313" key="4">
    <source>
        <dbReference type="Proteomes" id="UP000291286"/>
    </source>
</evidence>
<gene>
    <name evidence="3" type="ORF">EA661_06585</name>
</gene>
<dbReference type="Pfam" id="PF13449">
    <property type="entry name" value="Phytase-like"/>
    <property type="match status" value="1"/>
</dbReference>
<dbReference type="PANTHER" id="PTHR37957:SF1">
    <property type="entry name" value="PHYTASE-LIKE DOMAIN-CONTAINING PROTEIN"/>
    <property type="match status" value="1"/>
</dbReference>
<dbReference type="Proteomes" id="UP000291286">
    <property type="component" value="Unassembled WGS sequence"/>
</dbReference>
<proteinExistence type="predicted"/>
<sequence length="500" mass="53568">MSLAPWLLAAAASTASFTTPHLATTPPPHAVQFDGRTYVDHGLVAAGRVPAGTLDFMGDTLGSFSSLGVQAGQWRRTRDGYEGVLWTLPDRGRNDPDAGLFYDYAGRLERLRMTLRLPRAGQPADETLTLVPDGGLTLRDFEGQPFTGADPGAHTVVQGGFTLPSPASGPGAGKISLDAESLQFTADGHFYIGDEYTANVYYFDPAGRLRGVIEPPPAIAPRRDGLPAFGSLQLPQHGRRNNQGIEGLGLSPDGTRLFVALQSALVQDTAAGEHAGRRDTRVLVYDVSGQALPKRPIGQYVVQLPIYTHKGNGKPADRTAAQSELRVLDDSRFLLLARDGAGLGADKPEPVVYKSILLVDTAGASNLAGSRYERGDASLLASPASTTLKPGIKPMCWTELINLLDPDRLAQVGLDLDVAAGPHPGLMSEKWEAMALLPALDPARPDDWLLLVGNDNDFIARRCVMQGHGCDSAFDNDNRVLVYRLTLPGPAKPRGKHRPR</sequence>
<dbReference type="PANTHER" id="PTHR37957">
    <property type="entry name" value="BLR7070 PROTEIN"/>
    <property type="match status" value="1"/>
</dbReference>
<feature type="signal peptide" evidence="1">
    <location>
        <begin position="1"/>
        <end position="23"/>
    </location>
</feature>